<gene>
    <name evidence="5" type="ORF">GBA63_18115</name>
</gene>
<evidence type="ECO:0000259" key="3">
    <source>
        <dbReference type="Pfam" id="PF01408"/>
    </source>
</evidence>
<dbReference type="Pfam" id="PF02894">
    <property type="entry name" value="GFO_IDH_MocA_C"/>
    <property type="match status" value="1"/>
</dbReference>
<dbReference type="SUPFAM" id="SSF55347">
    <property type="entry name" value="Glyceraldehyde-3-phosphate dehydrogenase-like, C-terminal domain"/>
    <property type="match status" value="1"/>
</dbReference>
<evidence type="ECO:0000259" key="4">
    <source>
        <dbReference type="Pfam" id="PF02894"/>
    </source>
</evidence>
<dbReference type="SUPFAM" id="SSF51735">
    <property type="entry name" value="NAD(P)-binding Rossmann-fold domains"/>
    <property type="match status" value="1"/>
</dbReference>
<dbReference type="Gene3D" id="3.30.360.10">
    <property type="entry name" value="Dihydrodipicolinate Reductase, domain 2"/>
    <property type="match status" value="1"/>
</dbReference>
<dbReference type="GO" id="GO:0016491">
    <property type="term" value="F:oxidoreductase activity"/>
    <property type="evidence" value="ECO:0007669"/>
    <property type="project" value="UniProtKB-KW"/>
</dbReference>
<evidence type="ECO:0000256" key="1">
    <source>
        <dbReference type="ARBA" id="ARBA00010928"/>
    </source>
</evidence>
<organism evidence="5 6">
    <name type="scientific">Rubrobacter tropicus</name>
    <dbReference type="NCBI Taxonomy" id="2653851"/>
    <lineage>
        <taxon>Bacteria</taxon>
        <taxon>Bacillati</taxon>
        <taxon>Actinomycetota</taxon>
        <taxon>Rubrobacteria</taxon>
        <taxon>Rubrobacterales</taxon>
        <taxon>Rubrobacteraceae</taxon>
        <taxon>Rubrobacter</taxon>
    </lineage>
</organism>
<feature type="domain" description="Gfo/Idh/MocA-like oxidoreductase C-terminal" evidence="4">
    <location>
        <begin position="178"/>
        <end position="331"/>
    </location>
</feature>
<dbReference type="Gene3D" id="3.40.50.720">
    <property type="entry name" value="NAD(P)-binding Rossmann-like Domain"/>
    <property type="match status" value="1"/>
</dbReference>
<reference evidence="5 6" key="1">
    <citation type="submission" date="2019-10" db="EMBL/GenBank/DDBJ databases">
        <title>Rubrobacter sp nov SCSIO 52090 isolated from a deep-sea sediment in the South China Sea.</title>
        <authorList>
            <person name="Chen R.W."/>
        </authorList>
    </citation>
    <scope>NUCLEOTIDE SEQUENCE [LARGE SCALE GENOMIC DNA]</scope>
    <source>
        <strain evidence="5 6">SCSIO 52909</strain>
    </source>
</reference>
<dbReference type="Proteomes" id="UP000501452">
    <property type="component" value="Chromosome"/>
</dbReference>
<evidence type="ECO:0000313" key="6">
    <source>
        <dbReference type="Proteomes" id="UP000501452"/>
    </source>
</evidence>
<feature type="domain" description="Gfo/Idh/MocA-like oxidoreductase N-terminal" evidence="3">
    <location>
        <begin position="15"/>
        <end position="134"/>
    </location>
</feature>
<dbReference type="PANTHER" id="PTHR42840">
    <property type="entry name" value="NAD(P)-BINDING ROSSMANN-FOLD SUPERFAMILY PROTEIN-RELATED"/>
    <property type="match status" value="1"/>
</dbReference>
<dbReference type="Pfam" id="PF01408">
    <property type="entry name" value="GFO_IDH_MocA"/>
    <property type="match status" value="1"/>
</dbReference>
<dbReference type="InterPro" id="IPR036291">
    <property type="entry name" value="NAD(P)-bd_dom_sf"/>
</dbReference>
<comment type="similarity">
    <text evidence="1">Belongs to the Gfo/Idh/MocA family.</text>
</comment>
<sequence length="351" mass="37275">MENNGKRGSDGRIPVGVVGTGGMGGMHAHCLHRKVAGARVAAVSDVDADRAGKVARECGGAAVFGDAVEMIRDERVEAVVIASPDPTHAELVLECLRLGKPVLCEKPLATSPEEALGIVEAEVEAGQKLVQVGFMRRYDPQHVDVKNVAASGDIGEPVLFKGWHRNAQIPPGVDSEWVVINAAIHDLDSARWMLDAEVEEVFVRGLNTTGSPEGEFDLQLIQLTFADGRLATIEVNVDAGFGYEVGVEVVGVNGTAHTAPPSGATVRLNRGFTQKVDGDWLDRFEPAYTIELQEWVESIDGGRPPTPDAWDGYASLVVAGACIASIRSGNPEGVAVPEKPALYEKEGSVAR</sequence>
<evidence type="ECO:0000313" key="5">
    <source>
        <dbReference type="EMBL" id="QIN84342.1"/>
    </source>
</evidence>
<protein>
    <submittedName>
        <fullName evidence="5">Inositol 2-dehydrogenase</fullName>
    </submittedName>
</protein>
<dbReference type="InterPro" id="IPR004104">
    <property type="entry name" value="Gfo/Idh/MocA-like_OxRdtase_C"/>
</dbReference>
<proteinExistence type="inferred from homology"/>
<dbReference type="InterPro" id="IPR000683">
    <property type="entry name" value="Gfo/Idh/MocA-like_OxRdtase_N"/>
</dbReference>
<keyword evidence="2" id="KW-0560">Oxidoreductase</keyword>
<name>A0A6G8QD28_9ACTN</name>
<dbReference type="PANTHER" id="PTHR42840:SF3">
    <property type="entry name" value="BINDING ROSSMANN FOLD OXIDOREDUCTASE, PUTATIVE (AFU_ORTHOLOGUE AFUA_2G10240)-RELATED"/>
    <property type="match status" value="1"/>
</dbReference>
<accession>A0A6G8QD28</accession>
<dbReference type="RefSeq" id="WP_166178425.1">
    <property type="nucleotide sequence ID" value="NZ_CP045119.1"/>
</dbReference>
<evidence type="ECO:0000256" key="2">
    <source>
        <dbReference type="ARBA" id="ARBA00023002"/>
    </source>
</evidence>
<dbReference type="AlphaFoldDB" id="A0A6G8QD28"/>
<dbReference type="EMBL" id="CP045119">
    <property type="protein sequence ID" value="QIN84342.1"/>
    <property type="molecule type" value="Genomic_DNA"/>
</dbReference>
<dbReference type="GO" id="GO:0000166">
    <property type="term" value="F:nucleotide binding"/>
    <property type="evidence" value="ECO:0007669"/>
    <property type="project" value="InterPro"/>
</dbReference>
<keyword evidence="6" id="KW-1185">Reference proteome</keyword>
<dbReference type="KEGG" id="rub:GBA63_18115"/>